<gene>
    <name evidence="1" type="ORF">S01H1_15878</name>
</gene>
<dbReference type="AlphaFoldDB" id="X0SM89"/>
<name>X0SM89_9ZZZZ</name>
<organism evidence="1">
    <name type="scientific">marine sediment metagenome</name>
    <dbReference type="NCBI Taxonomy" id="412755"/>
    <lineage>
        <taxon>unclassified sequences</taxon>
        <taxon>metagenomes</taxon>
        <taxon>ecological metagenomes</taxon>
    </lineage>
</organism>
<dbReference type="InterPro" id="IPR006311">
    <property type="entry name" value="TAT_signal"/>
</dbReference>
<evidence type="ECO:0000313" key="1">
    <source>
        <dbReference type="EMBL" id="GAF76967.1"/>
    </source>
</evidence>
<proteinExistence type="predicted"/>
<sequence length="34" mass="3609">MPMPTLPAESKLTRRTLLKASLASGALMKMVHAG</sequence>
<accession>X0SM89</accession>
<dbReference type="PROSITE" id="PS51318">
    <property type="entry name" value="TAT"/>
    <property type="match status" value="1"/>
</dbReference>
<reference evidence="1" key="1">
    <citation type="journal article" date="2014" name="Front. Microbiol.">
        <title>High frequency of phylogenetically diverse reductive dehalogenase-homologous genes in deep subseafloor sedimentary metagenomes.</title>
        <authorList>
            <person name="Kawai M."/>
            <person name="Futagami T."/>
            <person name="Toyoda A."/>
            <person name="Takaki Y."/>
            <person name="Nishi S."/>
            <person name="Hori S."/>
            <person name="Arai W."/>
            <person name="Tsubouchi T."/>
            <person name="Morono Y."/>
            <person name="Uchiyama I."/>
            <person name="Ito T."/>
            <person name="Fujiyama A."/>
            <person name="Inagaki F."/>
            <person name="Takami H."/>
        </authorList>
    </citation>
    <scope>NUCLEOTIDE SEQUENCE</scope>
    <source>
        <strain evidence="1">Expedition CK06-06</strain>
    </source>
</reference>
<feature type="non-terminal residue" evidence="1">
    <location>
        <position position="34"/>
    </location>
</feature>
<comment type="caution">
    <text evidence="1">The sequence shown here is derived from an EMBL/GenBank/DDBJ whole genome shotgun (WGS) entry which is preliminary data.</text>
</comment>
<protein>
    <submittedName>
        <fullName evidence="1">Uncharacterized protein</fullName>
    </submittedName>
</protein>
<dbReference type="EMBL" id="BARS01008312">
    <property type="protein sequence ID" value="GAF76967.1"/>
    <property type="molecule type" value="Genomic_DNA"/>
</dbReference>